<feature type="repeat" description="ANK" evidence="3">
    <location>
        <begin position="152"/>
        <end position="185"/>
    </location>
</feature>
<name>B3ETD6_AMOA5</name>
<evidence type="ECO:0000256" key="2">
    <source>
        <dbReference type="ARBA" id="ARBA00023043"/>
    </source>
</evidence>
<feature type="repeat" description="ANK" evidence="3">
    <location>
        <begin position="220"/>
        <end position="253"/>
    </location>
</feature>
<dbReference type="STRING" id="452471.Aasi_1152"/>
<dbReference type="KEGG" id="aas:Aasi_1152"/>
<dbReference type="Proteomes" id="UP000001227">
    <property type="component" value="Chromosome"/>
</dbReference>
<feature type="repeat" description="ANK" evidence="3">
    <location>
        <begin position="254"/>
        <end position="287"/>
    </location>
</feature>
<dbReference type="PROSITE" id="PS50297">
    <property type="entry name" value="ANK_REP_REGION"/>
    <property type="match status" value="4"/>
</dbReference>
<dbReference type="SMART" id="SM00248">
    <property type="entry name" value="ANK"/>
    <property type="match status" value="7"/>
</dbReference>
<sequence>MLQRFIKHINNMIGLLMVLATFSHCDGKHKRNVDEKVILSTPITAEMIQLASDTRRSTLLRALQLLQDDSMHAVKNSNSTDIVQLYSDALQQAISLGHLPIIQALLYHQINISTLAQNRFSPLHYAVFQKNEAVFQLLINQDHININLRDAQGNTPLHSAVLKGCFNMVEILLLREEVDVNSVNNSGSTVLHLATSRGNVKTIKRLLSCLALDINIQDIEDQSPLHLAIDWGDIAILDALLVRKDFQLNLRDNKGHTPLHLAVLKGDGEKVTRLLQESEIDVNIQDNHGNTPLHLATKKGYWSITAALRDRGAKLSLKNKEGKIPAQMAPNFKNYSRYN</sequence>
<dbReference type="InterPro" id="IPR036770">
    <property type="entry name" value="Ankyrin_rpt-contain_sf"/>
</dbReference>
<dbReference type="eggNOG" id="COG0666">
    <property type="taxonomic scope" value="Bacteria"/>
</dbReference>
<reference evidence="4 5" key="1">
    <citation type="journal article" date="2010" name="J. Bacteriol.">
        <title>The genome of the amoeba symbiont 'Candidatus Amoebophilus asiaticus' reveals common mechanisms for host cell interaction among amoeba-associated bacteria.</title>
        <authorList>
            <person name="Schmitz-Esser S."/>
            <person name="Tischler P."/>
            <person name="Arnold R."/>
            <person name="Montanaro J."/>
            <person name="Wagner M."/>
            <person name="Rattei T."/>
            <person name="Horn M."/>
        </authorList>
    </citation>
    <scope>NUCLEOTIDE SEQUENCE [LARGE SCALE GENOMIC DNA]</scope>
    <source>
        <strain evidence="4 5">5a2</strain>
    </source>
</reference>
<evidence type="ECO:0000256" key="1">
    <source>
        <dbReference type="ARBA" id="ARBA00022737"/>
    </source>
</evidence>
<keyword evidence="1" id="KW-0677">Repeat</keyword>
<protein>
    <submittedName>
        <fullName evidence="4">Uncharacterized protein</fullName>
    </submittedName>
</protein>
<keyword evidence="2 3" id="KW-0040">ANK repeat</keyword>
<dbReference type="RefSeq" id="WP_012473242.1">
    <property type="nucleotide sequence ID" value="NC_010830.1"/>
</dbReference>
<dbReference type="PROSITE" id="PS50088">
    <property type="entry name" value="ANK_REPEAT"/>
    <property type="match status" value="5"/>
</dbReference>
<organism evidence="4 5">
    <name type="scientific">Amoebophilus asiaticus (strain 5a2)</name>
    <dbReference type="NCBI Taxonomy" id="452471"/>
    <lineage>
        <taxon>Bacteria</taxon>
        <taxon>Pseudomonadati</taxon>
        <taxon>Bacteroidota</taxon>
        <taxon>Cytophagia</taxon>
        <taxon>Cytophagales</taxon>
        <taxon>Amoebophilaceae</taxon>
        <taxon>Candidatus Amoebophilus</taxon>
    </lineage>
</organism>
<evidence type="ECO:0000313" key="4">
    <source>
        <dbReference type="EMBL" id="ACE06488.1"/>
    </source>
</evidence>
<dbReference type="SUPFAM" id="SSF48403">
    <property type="entry name" value="Ankyrin repeat"/>
    <property type="match status" value="1"/>
</dbReference>
<dbReference type="InterPro" id="IPR002110">
    <property type="entry name" value="Ankyrin_rpt"/>
</dbReference>
<gene>
    <name evidence="4" type="ordered locus">Aasi_1152</name>
</gene>
<evidence type="ECO:0000313" key="5">
    <source>
        <dbReference type="Proteomes" id="UP000001227"/>
    </source>
</evidence>
<keyword evidence="5" id="KW-1185">Reference proteome</keyword>
<dbReference type="EMBL" id="CP001102">
    <property type="protein sequence ID" value="ACE06488.1"/>
    <property type="molecule type" value="Genomic_DNA"/>
</dbReference>
<dbReference type="PANTHER" id="PTHR24171">
    <property type="entry name" value="ANKYRIN REPEAT DOMAIN-CONTAINING PROTEIN 39-RELATED"/>
    <property type="match status" value="1"/>
</dbReference>
<proteinExistence type="predicted"/>
<dbReference type="AlphaFoldDB" id="B3ETD6"/>
<accession>B3ETD6</accession>
<dbReference type="HOGENOM" id="CLU_817943_0_0_10"/>
<dbReference type="Pfam" id="PF00023">
    <property type="entry name" value="Ank"/>
    <property type="match status" value="1"/>
</dbReference>
<dbReference type="Gene3D" id="1.25.40.20">
    <property type="entry name" value="Ankyrin repeat-containing domain"/>
    <property type="match status" value="2"/>
</dbReference>
<evidence type="ECO:0000256" key="3">
    <source>
        <dbReference type="PROSITE-ProRule" id="PRU00023"/>
    </source>
</evidence>
<feature type="repeat" description="ANK" evidence="3">
    <location>
        <begin position="186"/>
        <end position="219"/>
    </location>
</feature>
<dbReference type="Pfam" id="PF12796">
    <property type="entry name" value="Ank_2"/>
    <property type="match status" value="2"/>
</dbReference>
<dbReference type="OrthoDB" id="754271at2"/>
<feature type="repeat" description="ANK" evidence="3">
    <location>
        <begin position="288"/>
        <end position="320"/>
    </location>
</feature>